<proteinExistence type="predicted"/>
<evidence type="ECO:0000313" key="3">
    <source>
        <dbReference type="WBParaSite" id="PSAMB.scaffold428size51616.g5814.t1"/>
    </source>
</evidence>
<accession>A0A914WKE9</accession>
<reference evidence="3" key="1">
    <citation type="submission" date="2022-11" db="UniProtKB">
        <authorList>
            <consortium name="WormBaseParasite"/>
        </authorList>
    </citation>
    <scope>IDENTIFICATION</scope>
</reference>
<dbReference type="WBParaSite" id="PSAMB.scaffold428size51616.g5814.t1">
    <property type="protein sequence ID" value="PSAMB.scaffold428size51616.g5814.t1"/>
    <property type="gene ID" value="PSAMB.scaffold428size51616.g5814"/>
</dbReference>
<dbReference type="Proteomes" id="UP000887566">
    <property type="component" value="Unplaced"/>
</dbReference>
<feature type="region of interest" description="Disordered" evidence="1">
    <location>
        <begin position="1"/>
        <end position="28"/>
    </location>
</feature>
<dbReference type="AlphaFoldDB" id="A0A914WKE9"/>
<evidence type="ECO:0000313" key="2">
    <source>
        <dbReference type="Proteomes" id="UP000887566"/>
    </source>
</evidence>
<keyword evidence="2" id="KW-1185">Reference proteome</keyword>
<sequence length="94" mass="10643">MIEDVDDGDDEERVKGSRPRATPGRLGLVGAPFHPTDYALEGSYFRPYLSAISRQMAYATPSNRPFAPNRRSVQPAFRKVEEYRPPRPNLCFVS</sequence>
<protein>
    <submittedName>
        <fullName evidence="3">Uncharacterized protein</fullName>
    </submittedName>
</protein>
<evidence type="ECO:0000256" key="1">
    <source>
        <dbReference type="SAM" id="MobiDB-lite"/>
    </source>
</evidence>
<organism evidence="2 3">
    <name type="scientific">Plectus sambesii</name>
    <dbReference type="NCBI Taxonomy" id="2011161"/>
    <lineage>
        <taxon>Eukaryota</taxon>
        <taxon>Metazoa</taxon>
        <taxon>Ecdysozoa</taxon>
        <taxon>Nematoda</taxon>
        <taxon>Chromadorea</taxon>
        <taxon>Plectida</taxon>
        <taxon>Plectina</taxon>
        <taxon>Plectoidea</taxon>
        <taxon>Plectidae</taxon>
        <taxon>Plectus</taxon>
    </lineage>
</organism>
<name>A0A914WKE9_9BILA</name>
<feature type="compositionally biased region" description="Acidic residues" evidence="1">
    <location>
        <begin position="1"/>
        <end position="11"/>
    </location>
</feature>